<proteinExistence type="inferred from homology"/>
<dbReference type="FunFam" id="3.30.300.30:FF:000008">
    <property type="entry name" value="2,3-dihydroxybenzoate-AMP ligase"/>
    <property type="match status" value="1"/>
</dbReference>
<name>A0A1M4YNX8_9BACT</name>
<protein>
    <submittedName>
        <fullName evidence="5">Fatty-acyl-CoA synthase</fullName>
    </submittedName>
</protein>
<comment type="similarity">
    <text evidence="1">Belongs to the ATP-dependent AMP-binding enzyme family.</text>
</comment>
<evidence type="ECO:0000259" key="3">
    <source>
        <dbReference type="Pfam" id="PF00501"/>
    </source>
</evidence>
<dbReference type="AlphaFoldDB" id="A0A1M4YNX8"/>
<dbReference type="Proteomes" id="UP000184164">
    <property type="component" value="Unassembled WGS sequence"/>
</dbReference>
<dbReference type="InterPro" id="IPR045851">
    <property type="entry name" value="AMP-bd_C_sf"/>
</dbReference>
<dbReference type="EMBL" id="FQUM01000003">
    <property type="protein sequence ID" value="SHF07490.1"/>
    <property type="molecule type" value="Genomic_DNA"/>
</dbReference>
<dbReference type="Gene3D" id="3.40.50.980">
    <property type="match status" value="2"/>
</dbReference>
<sequence length="550" mass="62077">MQLLDYTLGGILEKWAIETPEKEFMVYPDRNLRFTYAQFNKRVDNLAKGLLYIGVRPGDKVGIWAKNVPDWTTFLFAAAKIGAVLVTVNTSYKLSELEYLLKNADINTLCLADGYRDSDFVKMVFELVPELREQARGDLKTEIFPELKNIVFIGQEKHRGMYNTAELILLGSHVDDVDLENIKENISCHDVVNMQYTSGTTGFPKGVMLSHHNILNNGFATGECMKYTSDEKLLVCVPMFHCFGCVLALCAIITHGATMVFNEEFEPLMVLASVHKEKCTALYGVPTMFIAELHHPMFDMFDLSSLRTGIMAGALCPIETMNQVMTKMYMKDIIIVYGLTESSPGMTATRTHNSPEVRATTVGYEFPDVEVKIVNPETGEECQAEEQGEICCRGYNVMKGYYKNPEATAKVIDKDGWLHSGDLAVKTKDGFFRITGRIKDMIIRGGENIYPREIENFLYRLPQIETVEVAAVPSPKYGEQVGAFIRLKEGQSITEEEIKDFCRGQIARFKIPKYIFFIDEFPMTASGKIQKYKLSELSAEICKTKGIEII</sequence>
<gene>
    <name evidence="5" type="ORF">SAMN05444274_103416</name>
</gene>
<dbReference type="Gene3D" id="2.30.38.10">
    <property type="entry name" value="Luciferase, Domain 3"/>
    <property type="match status" value="1"/>
</dbReference>
<dbReference type="PANTHER" id="PTHR43201:SF5">
    <property type="entry name" value="MEDIUM-CHAIN ACYL-COA LIGASE ACSF2, MITOCHONDRIAL"/>
    <property type="match status" value="1"/>
</dbReference>
<dbReference type="FunFam" id="3.40.50.12780:FF:000003">
    <property type="entry name" value="Long-chain-fatty-acid--CoA ligase FadD"/>
    <property type="match status" value="1"/>
</dbReference>
<evidence type="ECO:0000256" key="1">
    <source>
        <dbReference type="ARBA" id="ARBA00006432"/>
    </source>
</evidence>
<evidence type="ECO:0000313" key="6">
    <source>
        <dbReference type="Proteomes" id="UP000184164"/>
    </source>
</evidence>
<dbReference type="GO" id="GO:0031956">
    <property type="term" value="F:medium-chain fatty acid-CoA ligase activity"/>
    <property type="evidence" value="ECO:0007669"/>
    <property type="project" value="TreeGrafter"/>
</dbReference>
<feature type="domain" description="AMP-dependent synthetase/ligase" evidence="3">
    <location>
        <begin position="12"/>
        <end position="402"/>
    </location>
</feature>
<feature type="domain" description="AMP-binding enzyme C-terminal" evidence="4">
    <location>
        <begin position="453"/>
        <end position="528"/>
    </location>
</feature>
<dbReference type="OrthoDB" id="9778383at2"/>
<dbReference type="CDD" id="cd05917">
    <property type="entry name" value="FACL_like_2"/>
    <property type="match status" value="1"/>
</dbReference>
<dbReference type="Gene3D" id="3.30.300.30">
    <property type="match status" value="1"/>
</dbReference>
<organism evidence="5 6">
    <name type="scientific">Mariniphaga anaerophila</name>
    <dbReference type="NCBI Taxonomy" id="1484053"/>
    <lineage>
        <taxon>Bacteria</taxon>
        <taxon>Pseudomonadati</taxon>
        <taxon>Bacteroidota</taxon>
        <taxon>Bacteroidia</taxon>
        <taxon>Marinilabiliales</taxon>
        <taxon>Prolixibacteraceae</taxon>
        <taxon>Mariniphaga</taxon>
    </lineage>
</organism>
<dbReference type="InterPro" id="IPR000873">
    <property type="entry name" value="AMP-dep_synth/lig_dom"/>
</dbReference>
<dbReference type="Pfam" id="PF00501">
    <property type="entry name" value="AMP-binding"/>
    <property type="match status" value="1"/>
</dbReference>
<evidence type="ECO:0000256" key="2">
    <source>
        <dbReference type="ARBA" id="ARBA00022598"/>
    </source>
</evidence>
<keyword evidence="6" id="KW-1185">Reference proteome</keyword>
<dbReference type="RefSeq" id="WP_073000569.1">
    <property type="nucleotide sequence ID" value="NZ_FQUM01000003.1"/>
</dbReference>
<keyword evidence="2" id="KW-0436">Ligase</keyword>
<dbReference type="STRING" id="1484053.SAMN05444274_103416"/>
<dbReference type="SUPFAM" id="SSF56801">
    <property type="entry name" value="Acetyl-CoA synthetase-like"/>
    <property type="match status" value="1"/>
</dbReference>
<dbReference type="InterPro" id="IPR020845">
    <property type="entry name" value="AMP-binding_CS"/>
</dbReference>
<evidence type="ECO:0000259" key="4">
    <source>
        <dbReference type="Pfam" id="PF13193"/>
    </source>
</evidence>
<accession>A0A1M4YNX8</accession>
<dbReference type="GO" id="GO:0006631">
    <property type="term" value="P:fatty acid metabolic process"/>
    <property type="evidence" value="ECO:0007669"/>
    <property type="project" value="TreeGrafter"/>
</dbReference>
<dbReference type="PANTHER" id="PTHR43201">
    <property type="entry name" value="ACYL-COA SYNTHETASE"/>
    <property type="match status" value="1"/>
</dbReference>
<dbReference type="PROSITE" id="PS00455">
    <property type="entry name" value="AMP_BINDING"/>
    <property type="match status" value="1"/>
</dbReference>
<evidence type="ECO:0000313" key="5">
    <source>
        <dbReference type="EMBL" id="SHF07490.1"/>
    </source>
</evidence>
<dbReference type="Pfam" id="PF13193">
    <property type="entry name" value="AMP-binding_C"/>
    <property type="match status" value="1"/>
</dbReference>
<reference evidence="5 6" key="1">
    <citation type="submission" date="2016-11" db="EMBL/GenBank/DDBJ databases">
        <authorList>
            <person name="Jaros S."/>
            <person name="Januszkiewicz K."/>
            <person name="Wedrychowicz H."/>
        </authorList>
    </citation>
    <scope>NUCLEOTIDE SEQUENCE [LARGE SCALE GENOMIC DNA]</scope>
    <source>
        <strain evidence="5 6">DSM 26910</strain>
    </source>
</reference>
<dbReference type="InterPro" id="IPR025110">
    <property type="entry name" value="AMP-bd_C"/>
</dbReference>